<dbReference type="PaxDb" id="4565-Traes_7BS_3EAB59782.1"/>
<dbReference type="PANTHER" id="PTHR32133:SF335">
    <property type="entry name" value="F-BOX ASSOCIATED DOMAIN-CONTAINING PROTEIN"/>
    <property type="match status" value="1"/>
</dbReference>
<dbReference type="Gramene" id="TraesCLE_scaffold_031817_01G000100.1">
    <property type="protein sequence ID" value="TraesCLE_scaffold_031817_01G000100.1"/>
    <property type="gene ID" value="TraesCLE_scaffold_031817_01G000100"/>
</dbReference>
<dbReference type="SMART" id="SM00256">
    <property type="entry name" value="FBOX"/>
    <property type="match status" value="1"/>
</dbReference>
<feature type="compositionally biased region" description="Basic residues" evidence="1">
    <location>
        <begin position="8"/>
        <end position="18"/>
    </location>
</feature>
<reference evidence="3" key="1">
    <citation type="submission" date="2018-08" db="EMBL/GenBank/DDBJ databases">
        <authorList>
            <person name="Rossello M."/>
        </authorList>
    </citation>
    <scope>NUCLEOTIDE SEQUENCE [LARGE SCALE GENOMIC DNA]</scope>
    <source>
        <strain evidence="3">cv. Chinese Spring</strain>
    </source>
</reference>
<dbReference type="OMA" id="KNECWIV"/>
<dbReference type="OrthoDB" id="586649at2759"/>
<dbReference type="InterPro" id="IPR001810">
    <property type="entry name" value="F-box_dom"/>
</dbReference>
<evidence type="ECO:0000256" key="1">
    <source>
        <dbReference type="SAM" id="MobiDB-lite"/>
    </source>
</evidence>
<dbReference type="SUPFAM" id="SSF69322">
    <property type="entry name" value="Tricorn protease domain 2"/>
    <property type="match status" value="1"/>
</dbReference>
<evidence type="ECO:0000259" key="2">
    <source>
        <dbReference type="PROSITE" id="PS50181"/>
    </source>
</evidence>
<dbReference type="SUPFAM" id="SSF81383">
    <property type="entry name" value="F-box domain"/>
    <property type="match status" value="1"/>
</dbReference>
<dbReference type="Gramene" id="TraesWEE_scaffold_043982_01G000400.1">
    <property type="protein sequence ID" value="TraesWEE_scaffold_043982_01G000400.1"/>
    <property type="gene ID" value="TraesWEE_scaffold_043982_01G000400"/>
</dbReference>
<sequence length="430" mass="48620">MKPNSSPLKKKKEKKKAKPSTPFPPKSQTPMDELAGDSRRADSAPPLPHLPDDMLVEIFLRLPPEPIHLFRASFVCKHWRGLVHDARFLRRFRDFHGGTPPVLGFFNNQPVSPLFAPTSDGFAVPGAATMRHGEWWALDCRHGRALLLDQRHGRLLVWDLMNGDKHYLPFPTQAHLERVEYNGAVLCAAGHADHGDCHLCPFLVAFVFSQQSDFNTSACVYSSEISVWGEIYSIEIPNVLVTWAPTPLIGNTLYWMLDTSGGAIKNECWIVEFDLDAHNLDLTREIPYYVLDKYNRQIVLMPADDGRLGFAGVDKFSLHLWSSVACVDGMVTWAHCRVIDLENFLALEAVAACQYVPDAVGYAEDANVIFIRVDPNIYMIHLNTMQIEEVSEKGAYWFVFPYTSFYTPAKALRSCFIAHDCHRFIGSFFS</sequence>
<dbReference type="EnsemblPlants" id="TraesCS7B02G077900.1">
    <property type="protein sequence ID" value="TraesCS7B02G077900.1"/>
    <property type="gene ID" value="TraesCS7B02G077900"/>
</dbReference>
<proteinExistence type="predicted"/>
<keyword evidence="4" id="KW-1185">Reference proteome</keyword>
<protein>
    <recommendedName>
        <fullName evidence="2">F-box domain-containing protein</fullName>
    </recommendedName>
</protein>
<dbReference type="Gramene" id="TraesCAD_scaffold_010506_01G000100.1">
    <property type="protein sequence ID" value="TraesCAD_scaffold_010506_01G000100.1"/>
    <property type="gene ID" value="TraesCAD_scaffold_010506_01G000100"/>
</dbReference>
<dbReference type="Gramene" id="TraesCS7B02G077900.1">
    <property type="protein sequence ID" value="TraesCS7B02G077900.1"/>
    <property type="gene ID" value="TraesCS7B02G077900"/>
</dbReference>
<accession>A0A3B6SAS0</accession>
<dbReference type="PROSITE" id="PS50181">
    <property type="entry name" value="FBOX"/>
    <property type="match status" value="1"/>
</dbReference>
<dbReference type="AlphaFoldDB" id="A0A3B6SAS0"/>
<dbReference type="Gramene" id="TraesCS7B03G0208900.1">
    <property type="protein sequence ID" value="TraesCS7B03G0208900.1.CDS"/>
    <property type="gene ID" value="TraesCS7B03G0208900"/>
</dbReference>
<dbReference type="Gramene" id="TraesROB_scaffold_013271_01G000600.1">
    <property type="protein sequence ID" value="TraesROB_scaffold_013271_01G000600.1"/>
    <property type="gene ID" value="TraesROB_scaffold_013271_01G000600"/>
</dbReference>
<dbReference type="Pfam" id="PF12937">
    <property type="entry name" value="F-box-like"/>
    <property type="match status" value="1"/>
</dbReference>
<dbReference type="STRING" id="4565.A0A3B6SAS0"/>
<dbReference type="PANTHER" id="PTHR32133">
    <property type="entry name" value="OS07G0120400 PROTEIN"/>
    <property type="match status" value="1"/>
</dbReference>
<evidence type="ECO:0000313" key="4">
    <source>
        <dbReference type="Proteomes" id="UP000019116"/>
    </source>
</evidence>
<dbReference type="Gene3D" id="1.20.1280.50">
    <property type="match status" value="1"/>
</dbReference>
<name>A0A3B6SAS0_WHEAT</name>
<feature type="domain" description="F-box" evidence="2">
    <location>
        <begin position="44"/>
        <end position="92"/>
    </location>
</feature>
<evidence type="ECO:0000313" key="3">
    <source>
        <dbReference type="EnsemblPlants" id="TraesCS7B02G077900.1"/>
    </source>
</evidence>
<dbReference type="InterPro" id="IPR036047">
    <property type="entry name" value="F-box-like_dom_sf"/>
</dbReference>
<organism evidence="3">
    <name type="scientific">Triticum aestivum</name>
    <name type="common">Wheat</name>
    <dbReference type="NCBI Taxonomy" id="4565"/>
    <lineage>
        <taxon>Eukaryota</taxon>
        <taxon>Viridiplantae</taxon>
        <taxon>Streptophyta</taxon>
        <taxon>Embryophyta</taxon>
        <taxon>Tracheophyta</taxon>
        <taxon>Spermatophyta</taxon>
        <taxon>Magnoliopsida</taxon>
        <taxon>Liliopsida</taxon>
        <taxon>Poales</taxon>
        <taxon>Poaceae</taxon>
        <taxon>BOP clade</taxon>
        <taxon>Pooideae</taxon>
        <taxon>Triticodae</taxon>
        <taxon>Triticeae</taxon>
        <taxon>Triticinae</taxon>
        <taxon>Triticum</taxon>
    </lineage>
</organism>
<reference evidence="3" key="2">
    <citation type="submission" date="2018-10" db="UniProtKB">
        <authorList>
            <consortium name="EnsemblPlants"/>
        </authorList>
    </citation>
    <scope>IDENTIFICATION</scope>
</reference>
<dbReference type="Proteomes" id="UP000019116">
    <property type="component" value="Chromosome 7B"/>
</dbReference>
<feature type="region of interest" description="Disordered" evidence="1">
    <location>
        <begin position="1"/>
        <end position="48"/>
    </location>
</feature>